<name>A0ABV9KHF6_9RHOB</name>
<keyword evidence="3" id="KW-1185">Reference proteome</keyword>
<keyword evidence="1" id="KW-0175">Coiled coil</keyword>
<accession>A0ABV9KHF6</accession>
<dbReference type="Proteomes" id="UP001595973">
    <property type="component" value="Unassembled WGS sequence"/>
</dbReference>
<reference evidence="3" key="1">
    <citation type="journal article" date="2019" name="Int. J. Syst. Evol. Microbiol.">
        <title>The Global Catalogue of Microorganisms (GCM) 10K type strain sequencing project: providing services to taxonomists for standard genome sequencing and annotation.</title>
        <authorList>
            <consortium name="The Broad Institute Genomics Platform"/>
            <consortium name="The Broad Institute Genome Sequencing Center for Infectious Disease"/>
            <person name="Wu L."/>
            <person name="Ma J."/>
        </authorList>
    </citation>
    <scope>NUCLEOTIDE SEQUENCE [LARGE SCALE GENOMIC DNA]</scope>
    <source>
        <strain evidence="3">CGMCC 4.7283</strain>
    </source>
</reference>
<comment type="caution">
    <text evidence="2">The sequence shown here is derived from an EMBL/GenBank/DDBJ whole genome shotgun (WGS) entry which is preliminary data.</text>
</comment>
<gene>
    <name evidence="2" type="ORF">ACFO5X_13375</name>
</gene>
<feature type="coiled-coil region" evidence="1">
    <location>
        <begin position="20"/>
        <end position="94"/>
    </location>
</feature>
<evidence type="ECO:0000313" key="3">
    <source>
        <dbReference type="Proteomes" id="UP001595973"/>
    </source>
</evidence>
<dbReference type="RefSeq" id="WP_380717976.1">
    <property type="nucleotide sequence ID" value="NZ_JBHSGI010000015.1"/>
</dbReference>
<organism evidence="2 3">
    <name type="scientific">Seohaeicola nanhaiensis</name>
    <dbReference type="NCBI Taxonomy" id="1387282"/>
    <lineage>
        <taxon>Bacteria</taxon>
        <taxon>Pseudomonadati</taxon>
        <taxon>Pseudomonadota</taxon>
        <taxon>Alphaproteobacteria</taxon>
        <taxon>Rhodobacterales</taxon>
        <taxon>Roseobacteraceae</taxon>
        <taxon>Seohaeicola</taxon>
    </lineage>
</organism>
<evidence type="ECO:0000256" key="1">
    <source>
        <dbReference type="SAM" id="Coils"/>
    </source>
</evidence>
<dbReference type="EMBL" id="JBHSGI010000015">
    <property type="protein sequence ID" value="MFC4669547.1"/>
    <property type="molecule type" value="Genomic_DNA"/>
</dbReference>
<proteinExistence type="predicted"/>
<protein>
    <recommendedName>
        <fullName evidence="4">Flagellar FliJ protein</fullName>
    </recommendedName>
</protein>
<sequence>MDERRIAALALLERVKRHEMESETHELGRLRSEAAQLERLRHDLETRIDEGLNCDDPALRGYIGDFVRSVRSEIDRSQQTLNEIEVRAAEMTDKVTEGFREIKSYEILRLDALARRVSEMEAREEAELSNLAQGRWWRARRPE</sequence>
<evidence type="ECO:0000313" key="2">
    <source>
        <dbReference type="EMBL" id="MFC4669547.1"/>
    </source>
</evidence>
<evidence type="ECO:0008006" key="4">
    <source>
        <dbReference type="Google" id="ProtNLM"/>
    </source>
</evidence>